<keyword evidence="1" id="KW-0472">Membrane</keyword>
<dbReference type="Proteomes" id="UP001362999">
    <property type="component" value="Unassembled WGS sequence"/>
</dbReference>
<proteinExistence type="predicted"/>
<feature type="transmembrane region" description="Helical" evidence="1">
    <location>
        <begin position="42"/>
        <end position="62"/>
    </location>
</feature>
<dbReference type="AlphaFoldDB" id="A0AAV9ZQG1"/>
<keyword evidence="1" id="KW-1133">Transmembrane helix</keyword>
<keyword evidence="3" id="KW-1185">Reference proteome</keyword>
<gene>
    <name evidence="2" type="ORF">R3P38DRAFT_277209</name>
</gene>
<sequence>MDPARSMTDVESETDLKEKAFTAPGRAMSPRALSRLWGPPGLIIAGQLFLQALAWIFFGIVWTRGIVPIPSLGLPRAIWFKPLSFLFTNISHILATLSTFLFSWGVQQAIVQHLRAEGMSFETFLAGMSIASQSFIRDLKRKRWTVLSIIVYVACFEQTSGWNTLLTPQQFIFDDDIVGRDVNLSSTQLVQQFNSGTLDSCVFEISNYISLAVGQTESGFAALNGDQGLPTSTAVFDNNFNTSTGGIFPMAFSSLDSSVWFPDTTVFPPSLSPPGSLSFSRGLSWTWTMNQQGFTADVDCEFRNLNANTSPSLIITPDLPTTKVSPTEPTQYNISSNCPSYQQRNFSSQYAFAGDGQGFILMIACVNDDSYEFIFVGRGSLYSFLNTTVCTFVPRIPNVWTDYSWDSSSNLTTIETTTLLNGKPDINGPAAVSAVETIYNMMSFAQAISTNVVGDQLKSVLQNIGDSENAVHSALNEYLRGVAEYSGSVFRACLSARNGTAFPTGIPNEMTIVSRGTLHTEFFGWQFTTSSSWILLPGTFVGLATIYVVLKALAIHPREEERDGEDFEPGDPLDLIAASAAGGLSGEFSGGRQKREDRAKRMNIVLEHTPGYGLGFKHRGSVSYV</sequence>
<evidence type="ECO:0000256" key="1">
    <source>
        <dbReference type="SAM" id="Phobius"/>
    </source>
</evidence>
<reference evidence="2 3" key="1">
    <citation type="journal article" date="2024" name="J Genomics">
        <title>Draft genome sequencing and assembly of Favolaschia claudopus CIRM-BRFM 2984 isolated from oak limbs.</title>
        <authorList>
            <person name="Navarro D."/>
            <person name="Drula E."/>
            <person name="Chaduli D."/>
            <person name="Cazenave R."/>
            <person name="Ahrendt S."/>
            <person name="Wang J."/>
            <person name="Lipzen A."/>
            <person name="Daum C."/>
            <person name="Barry K."/>
            <person name="Grigoriev I.V."/>
            <person name="Favel A."/>
            <person name="Rosso M.N."/>
            <person name="Martin F."/>
        </authorList>
    </citation>
    <scope>NUCLEOTIDE SEQUENCE [LARGE SCALE GENOMIC DNA]</scope>
    <source>
        <strain evidence="2 3">CIRM-BRFM 2984</strain>
    </source>
</reference>
<name>A0AAV9ZQG1_9AGAR</name>
<dbReference type="EMBL" id="JAWWNJ010000121">
    <property type="protein sequence ID" value="KAK6988726.1"/>
    <property type="molecule type" value="Genomic_DNA"/>
</dbReference>
<protein>
    <submittedName>
        <fullName evidence="2">Uncharacterized protein</fullName>
    </submittedName>
</protein>
<comment type="caution">
    <text evidence="2">The sequence shown here is derived from an EMBL/GenBank/DDBJ whole genome shotgun (WGS) entry which is preliminary data.</text>
</comment>
<evidence type="ECO:0000313" key="3">
    <source>
        <dbReference type="Proteomes" id="UP001362999"/>
    </source>
</evidence>
<accession>A0AAV9ZQG1</accession>
<keyword evidence="1" id="KW-0812">Transmembrane</keyword>
<organism evidence="2 3">
    <name type="scientific">Favolaschia claudopus</name>
    <dbReference type="NCBI Taxonomy" id="2862362"/>
    <lineage>
        <taxon>Eukaryota</taxon>
        <taxon>Fungi</taxon>
        <taxon>Dikarya</taxon>
        <taxon>Basidiomycota</taxon>
        <taxon>Agaricomycotina</taxon>
        <taxon>Agaricomycetes</taxon>
        <taxon>Agaricomycetidae</taxon>
        <taxon>Agaricales</taxon>
        <taxon>Marasmiineae</taxon>
        <taxon>Mycenaceae</taxon>
        <taxon>Favolaschia</taxon>
    </lineage>
</organism>
<feature type="transmembrane region" description="Helical" evidence="1">
    <location>
        <begin position="83"/>
        <end position="106"/>
    </location>
</feature>
<evidence type="ECO:0000313" key="2">
    <source>
        <dbReference type="EMBL" id="KAK6988726.1"/>
    </source>
</evidence>